<organism evidence="2">
    <name type="scientific">marine sediment metagenome</name>
    <dbReference type="NCBI Taxonomy" id="412755"/>
    <lineage>
        <taxon>unclassified sequences</taxon>
        <taxon>metagenomes</taxon>
        <taxon>ecological metagenomes</taxon>
    </lineage>
</organism>
<sequence length="127" mass="14215">MKECQNDFSNKGFANYYIKKHRRIIEKLGHGYAKKLASSGFEKGKILDAGCGFGGINLVLIKEIPECKIIGIDLSDPLLEYANSCISNTNIESRLSFRKGDAEKIAFKDDTFEVVFSVNMVHLGQTY</sequence>
<dbReference type="InterPro" id="IPR029063">
    <property type="entry name" value="SAM-dependent_MTases_sf"/>
</dbReference>
<reference evidence="2" key="1">
    <citation type="journal article" date="2015" name="Nature">
        <title>Complex archaea that bridge the gap between prokaryotes and eukaryotes.</title>
        <authorList>
            <person name="Spang A."/>
            <person name="Saw J.H."/>
            <person name="Jorgensen S.L."/>
            <person name="Zaremba-Niedzwiedzka K."/>
            <person name="Martijn J."/>
            <person name="Lind A.E."/>
            <person name="van Eijk R."/>
            <person name="Schleper C."/>
            <person name="Guy L."/>
            <person name="Ettema T.J."/>
        </authorList>
    </citation>
    <scope>NUCLEOTIDE SEQUENCE</scope>
</reference>
<comment type="caution">
    <text evidence="2">The sequence shown here is derived from an EMBL/GenBank/DDBJ whole genome shotgun (WGS) entry which is preliminary data.</text>
</comment>
<gene>
    <name evidence="2" type="ORF">LCGC14_2880270</name>
</gene>
<name>A0A0F8Y097_9ZZZZ</name>
<dbReference type="SUPFAM" id="SSF53335">
    <property type="entry name" value="S-adenosyl-L-methionine-dependent methyltransferases"/>
    <property type="match status" value="1"/>
</dbReference>
<proteinExistence type="predicted"/>
<dbReference type="CDD" id="cd02440">
    <property type="entry name" value="AdoMet_MTases"/>
    <property type="match status" value="1"/>
</dbReference>
<dbReference type="Pfam" id="PF13649">
    <property type="entry name" value="Methyltransf_25"/>
    <property type="match status" value="1"/>
</dbReference>
<evidence type="ECO:0000259" key="1">
    <source>
        <dbReference type="Pfam" id="PF13649"/>
    </source>
</evidence>
<feature type="domain" description="Methyltransferase" evidence="1">
    <location>
        <begin position="46"/>
        <end position="123"/>
    </location>
</feature>
<dbReference type="Gene3D" id="3.40.50.150">
    <property type="entry name" value="Vaccinia Virus protein VP39"/>
    <property type="match status" value="1"/>
</dbReference>
<dbReference type="EMBL" id="LAZR01056154">
    <property type="protein sequence ID" value="KKK74787.1"/>
    <property type="molecule type" value="Genomic_DNA"/>
</dbReference>
<dbReference type="AlphaFoldDB" id="A0A0F8Y097"/>
<dbReference type="InterPro" id="IPR041698">
    <property type="entry name" value="Methyltransf_25"/>
</dbReference>
<evidence type="ECO:0000313" key="2">
    <source>
        <dbReference type="EMBL" id="KKK74787.1"/>
    </source>
</evidence>
<accession>A0A0F8Y097</accession>
<protein>
    <recommendedName>
        <fullName evidence="1">Methyltransferase domain-containing protein</fullName>
    </recommendedName>
</protein>